<feature type="signal peptide" evidence="8">
    <location>
        <begin position="1"/>
        <end position="21"/>
    </location>
</feature>
<dbReference type="PROSITE" id="PS51862">
    <property type="entry name" value="BSPN_CSAB"/>
    <property type="match status" value="1"/>
</dbReference>
<comment type="similarity">
    <text evidence="2">Belongs to the long chain scorpion toxin family. Class 3 subfamily.</text>
</comment>
<proteinExistence type="evidence at transcript level"/>
<sequence length="79" mass="8591">MAKHLLAAFLVIMLISSLADGKTTVGQKVKNAAKKVYNKVKELVGQSEYGCPLVSSFCEQFCERKAQKGNCDGFECLCA</sequence>
<evidence type="ECO:0000313" key="10">
    <source>
        <dbReference type="EMBL" id="JAA98065.1"/>
    </source>
</evidence>
<dbReference type="InterPro" id="IPR029237">
    <property type="entry name" value="Long_scorpion_toxin_alpha/beta"/>
</dbReference>
<reference evidence="10" key="1">
    <citation type="journal article" date="2013" name="Toxins">
        <title>Evolution stings: the origin and diversification of scorpion toxin peptide scaffolds.</title>
        <authorList>
            <person name="Sunagar K."/>
            <person name="Undheim E.A."/>
            <person name="Chan A.H."/>
            <person name="Koludarov I."/>
            <person name="Munoz-Gomez S.A."/>
            <person name="Antunes A."/>
            <person name="Fry B.G."/>
        </authorList>
    </citation>
    <scope>NUCLEOTIDE SEQUENCE</scope>
    <source>
        <tissue evidence="10">Telson venom gland</tissue>
    </source>
</reference>
<comment type="subcellular location">
    <subcellularLocation>
        <location evidence="1">Secreted</location>
    </subcellularLocation>
</comment>
<name>T1DMR6_UROMN</name>
<feature type="disulfide bond" evidence="7">
    <location>
        <begin position="58"/>
        <end position="76"/>
    </location>
</feature>
<dbReference type="GO" id="GO:0005576">
    <property type="term" value="C:extracellular region"/>
    <property type="evidence" value="ECO:0007669"/>
    <property type="project" value="UniProtKB-SubCell"/>
</dbReference>
<evidence type="ECO:0000256" key="8">
    <source>
        <dbReference type="SAM" id="SignalP"/>
    </source>
</evidence>
<feature type="disulfide bond" evidence="7">
    <location>
        <begin position="62"/>
        <end position="78"/>
    </location>
</feature>
<dbReference type="AlphaFoldDB" id="T1DMR6"/>
<evidence type="ECO:0000256" key="1">
    <source>
        <dbReference type="ARBA" id="ARBA00004613"/>
    </source>
</evidence>
<accession>T1DMR6</accession>
<evidence type="ECO:0000256" key="2">
    <source>
        <dbReference type="ARBA" id="ARBA00009537"/>
    </source>
</evidence>
<keyword evidence="3" id="KW-0964">Secreted</keyword>
<evidence type="ECO:0000256" key="6">
    <source>
        <dbReference type="ARBA" id="ARBA00023157"/>
    </source>
</evidence>
<feature type="chain" id="PRO_5004574499" evidence="8">
    <location>
        <begin position="22"/>
        <end position="79"/>
    </location>
</feature>
<evidence type="ECO:0000256" key="5">
    <source>
        <dbReference type="ARBA" id="ARBA00022729"/>
    </source>
</evidence>
<evidence type="ECO:0000256" key="7">
    <source>
        <dbReference type="PROSITE-ProRule" id="PRU01209"/>
    </source>
</evidence>
<evidence type="ECO:0000256" key="4">
    <source>
        <dbReference type="ARBA" id="ARBA00022656"/>
    </source>
</evidence>
<dbReference type="Pfam" id="PF14866">
    <property type="entry name" value="Scorpion_toxin_alpha-beta"/>
    <property type="match status" value="1"/>
</dbReference>
<evidence type="ECO:0000259" key="9">
    <source>
        <dbReference type="PROSITE" id="PS51862"/>
    </source>
</evidence>
<feature type="disulfide bond" evidence="7">
    <location>
        <begin position="51"/>
        <end position="71"/>
    </location>
</feature>
<dbReference type="GO" id="GO:0090729">
    <property type="term" value="F:toxin activity"/>
    <property type="evidence" value="ECO:0007669"/>
    <property type="project" value="UniProtKB-UniRule"/>
</dbReference>
<keyword evidence="5 8" id="KW-0732">Signal</keyword>
<keyword evidence="4 7" id="KW-0800">Toxin</keyword>
<feature type="domain" description="BetaSPN-type CS-alpha/beta" evidence="9">
    <location>
        <begin position="48"/>
        <end position="79"/>
    </location>
</feature>
<protein>
    <submittedName>
        <fullName evidence="10">CSab-Uro-2</fullName>
    </submittedName>
</protein>
<organism evidence="10">
    <name type="scientific">Urodacus manicatus</name>
    <name type="common">Black rock scorpion</name>
    <dbReference type="NCBI Taxonomy" id="1330407"/>
    <lineage>
        <taxon>Eukaryota</taxon>
        <taxon>Metazoa</taxon>
        <taxon>Ecdysozoa</taxon>
        <taxon>Arthropoda</taxon>
        <taxon>Chelicerata</taxon>
        <taxon>Arachnida</taxon>
        <taxon>Scorpiones</taxon>
        <taxon>Iurida</taxon>
        <taxon>Scorpionoidea</taxon>
        <taxon>Scorpionidae</taxon>
        <taxon>Urodacinae</taxon>
        <taxon>Urodacus</taxon>
    </lineage>
</organism>
<dbReference type="EMBL" id="GALI01000011">
    <property type="protein sequence ID" value="JAA98065.1"/>
    <property type="molecule type" value="mRNA"/>
</dbReference>
<keyword evidence="6 7" id="KW-1015">Disulfide bond</keyword>
<evidence type="ECO:0000256" key="3">
    <source>
        <dbReference type="ARBA" id="ARBA00022525"/>
    </source>
</evidence>